<dbReference type="GO" id="GO:0016787">
    <property type="term" value="F:hydrolase activity"/>
    <property type="evidence" value="ECO:0007669"/>
    <property type="project" value="InterPro"/>
</dbReference>
<reference evidence="3 4" key="1">
    <citation type="submission" date="2015-12" db="EMBL/GenBank/DDBJ databases">
        <authorList>
            <person name="Shamseldin A."/>
            <person name="Moawad H."/>
            <person name="Abd El-Rahim W.M."/>
            <person name="Sadowsky M.J."/>
        </authorList>
    </citation>
    <scope>NUCLEOTIDE SEQUENCE [LARGE SCALE GENOMIC DNA]</scope>
    <source>
        <strain evidence="3 4">SJ5A-1</strain>
    </source>
</reference>
<gene>
    <name evidence="3" type="ORF">AVJ23_21530</name>
</gene>
<feature type="domain" description="Amidohydrolase-related" evidence="2">
    <location>
        <begin position="11"/>
        <end position="302"/>
    </location>
</feature>
<dbReference type="Pfam" id="PF04909">
    <property type="entry name" value="Amidohydro_2"/>
    <property type="match status" value="1"/>
</dbReference>
<evidence type="ECO:0000313" key="4">
    <source>
        <dbReference type="Proteomes" id="UP000054396"/>
    </source>
</evidence>
<comment type="similarity">
    <text evidence="1">Belongs to the metallo-dependent hydrolases superfamily.</text>
</comment>
<dbReference type="SUPFAM" id="SSF51556">
    <property type="entry name" value="Metallo-dependent hydrolases"/>
    <property type="match status" value="1"/>
</dbReference>
<dbReference type="PANTHER" id="PTHR43569:SF1">
    <property type="entry name" value="BLL3371 PROTEIN"/>
    <property type="match status" value="1"/>
</dbReference>
<organism evidence="3 4">
    <name type="scientific">Pseudoponticoccus marisrubri</name>
    <dbReference type="NCBI Taxonomy" id="1685382"/>
    <lineage>
        <taxon>Bacteria</taxon>
        <taxon>Pseudomonadati</taxon>
        <taxon>Pseudomonadota</taxon>
        <taxon>Alphaproteobacteria</taxon>
        <taxon>Rhodobacterales</taxon>
        <taxon>Roseobacteraceae</taxon>
        <taxon>Pseudoponticoccus</taxon>
    </lineage>
</organism>
<dbReference type="RefSeq" id="WP_058864302.1">
    <property type="nucleotide sequence ID" value="NZ_LPXO01000028.1"/>
</dbReference>
<dbReference type="InterPro" id="IPR006680">
    <property type="entry name" value="Amidohydro-rel"/>
</dbReference>
<protein>
    <recommendedName>
        <fullName evidence="2">Amidohydrolase-related domain-containing protein</fullName>
    </recommendedName>
</protein>
<proteinExistence type="inferred from homology"/>
<accession>A0A0W7WDQ0</accession>
<dbReference type="InterPro" id="IPR032466">
    <property type="entry name" value="Metal_Hydrolase"/>
</dbReference>
<dbReference type="OrthoDB" id="9787654at2"/>
<sequence length="302" mass="33678">MAHWLDGIALVDGHHHFWELGRFPYRWLAPDAPPARFGDKAPIRRDYLPEQYLGAFAGLPLAASVHVQANCGAADPVDETRWLQQLSDRTGWPTAIVAEVDLSAPGAEAQIEAHLQSPALRGIRTPVAWDAAGRWRVASKPGVLADERFRSVLPLLEAHGLCLECVVVPGQLTEVVDLARAHPRLSIVVNHFGTLEPEHPGNLAEWQDGIRALAETENVVMKLSGLWTVDRRWRAEALRPHVAHLLSNFGPKRVLYGSNLPVESVSCPLERQFDQLHEMLADQPKTTLQEIFSDTARRIYRL</sequence>
<comment type="caution">
    <text evidence="3">The sequence shown here is derived from an EMBL/GenBank/DDBJ whole genome shotgun (WGS) entry which is preliminary data.</text>
</comment>
<dbReference type="Gene3D" id="3.20.20.140">
    <property type="entry name" value="Metal-dependent hydrolases"/>
    <property type="match status" value="1"/>
</dbReference>
<dbReference type="Proteomes" id="UP000054396">
    <property type="component" value="Unassembled WGS sequence"/>
</dbReference>
<evidence type="ECO:0000259" key="2">
    <source>
        <dbReference type="Pfam" id="PF04909"/>
    </source>
</evidence>
<name>A0A0W7WDQ0_9RHOB</name>
<keyword evidence="4" id="KW-1185">Reference proteome</keyword>
<evidence type="ECO:0000256" key="1">
    <source>
        <dbReference type="ARBA" id="ARBA00038310"/>
    </source>
</evidence>
<dbReference type="STRING" id="1685382.AVJ23_21530"/>
<dbReference type="AlphaFoldDB" id="A0A0W7WDQ0"/>
<dbReference type="InterPro" id="IPR052350">
    <property type="entry name" value="Metallo-dep_Lactonases"/>
</dbReference>
<dbReference type="EMBL" id="LPXO01000028">
    <property type="protein sequence ID" value="KUF08685.1"/>
    <property type="molecule type" value="Genomic_DNA"/>
</dbReference>
<evidence type="ECO:0000313" key="3">
    <source>
        <dbReference type="EMBL" id="KUF08685.1"/>
    </source>
</evidence>
<dbReference type="PANTHER" id="PTHR43569">
    <property type="entry name" value="AMIDOHYDROLASE"/>
    <property type="match status" value="1"/>
</dbReference>